<dbReference type="SUPFAM" id="SSF103481">
    <property type="entry name" value="Multidrug resistance efflux transporter EmrE"/>
    <property type="match status" value="2"/>
</dbReference>
<gene>
    <name evidence="9" type="ORF">JD108_15620</name>
    <name evidence="10" type="ORF">KDJ56_15565</name>
</gene>
<comment type="similarity">
    <text evidence="2">Belongs to the EamA transporter family.</text>
</comment>
<feature type="transmembrane region" description="Helical" evidence="7">
    <location>
        <begin position="144"/>
        <end position="167"/>
    </location>
</feature>
<dbReference type="InterPro" id="IPR037185">
    <property type="entry name" value="EmrE-like"/>
</dbReference>
<dbReference type="PANTHER" id="PTHR32322">
    <property type="entry name" value="INNER MEMBRANE TRANSPORTER"/>
    <property type="match status" value="1"/>
</dbReference>
<dbReference type="PANTHER" id="PTHR32322:SF18">
    <property type="entry name" value="S-ADENOSYLMETHIONINE_S-ADENOSYLHOMOCYSTEINE TRANSPORTER"/>
    <property type="match status" value="1"/>
</dbReference>
<feature type="transmembrane region" description="Helical" evidence="7">
    <location>
        <begin position="7"/>
        <end position="24"/>
    </location>
</feature>
<dbReference type="Proteomes" id="UP000677234">
    <property type="component" value="Chromosome"/>
</dbReference>
<comment type="subcellular location">
    <subcellularLocation>
        <location evidence="1">Cell membrane</location>
        <topology evidence="1">Multi-pass membrane protein</topology>
    </subcellularLocation>
</comment>
<protein>
    <submittedName>
        <fullName evidence="9">EamA family transporter</fullName>
    </submittedName>
</protein>
<evidence type="ECO:0000256" key="7">
    <source>
        <dbReference type="SAM" id="Phobius"/>
    </source>
</evidence>
<dbReference type="KEGG" id="bcop:JD108_15620"/>
<dbReference type="GO" id="GO:0005886">
    <property type="term" value="C:plasma membrane"/>
    <property type="evidence" value="ECO:0007669"/>
    <property type="project" value="UniProtKB-SubCell"/>
</dbReference>
<evidence type="ECO:0000259" key="8">
    <source>
        <dbReference type="Pfam" id="PF00892"/>
    </source>
</evidence>
<keyword evidence="4 7" id="KW-0812">Transmembrane</keyword>
<evidence type="ECO:0000313" key="12">
    <source>
        <dbReference type="Proteomes" id="UP000677234"/>
    </source>
</evidence>
<evidence type="ECO:0000256" key="5">
    <source>
        <dbReference type="ARBA" id="ARBA00022989"/>
    </source>
</evidence>
<evidence type="ECO:0000256" key="4">
    <source>
        <dbReference type="ARBA" id="ARBA00022692"/>
    </source>
</evidence>
<dbReference type="Proteomes" id="UP000595847">
    <property type="component" value="Chromosome"/>
</dbReference>
<name>A0A7T5JMS6_9BACL</name>
<feature type="transmembrane region" description="Helical" evidence="7">
    <location>
        <begin position="89"/>
        <end position="107"/>
    </location>
</feature>
<organism evidence="9 11">
    <name type="scientific">Brevibacillus composti</name>
    <dbReference type="NCBI Taxonomy" id="2796470"/>
    <lineage>
        <taxon>Bacteria</taxon>
        <taxon>Bacillati</taxon>
        <taxon>Bacillota</taxon>
        <taxon>Bacilli</taxon>
        <taxon>Bacillales</taxon>
        <taxon>Paenibacillaceae</taxon>
        <taxon>Brevibacillus</taxon>
    </lineage>
</organism>
<feature type="domain" description="EamA" evidence="8">
    <location>
        <begin position="148"/>
        <end position="287"/>
    </location>
</feature>
<feature type="transmembrane region" description="Helical" evidence="7">
    <location>
        <begin position="63"/>
        <end position="83"/>
    </location>
</feature>
<sequence length="306" mass="33225">MVIINYAIMCLVFGTTFLAIKIGIDAGAPPFFSAGIRFFLAGLVLFLWMVWKKRASFSLLLQKEMAITGLCLTFGTFSTLYWAEQHVTSGAAAILSATGPMMILLIQTAVLREKIHGKALLGCLIGFAGVILLVFPQVSITVSLLWLMGSAAILLGELFYASGALYSKKVIRRFSDASPIALNAAQMMYGGGILLVLSLFTEEFRPEAMLTPAAAGSLLYLIVIGSMVGHTLFYWLVAKTNPVFPSTWLYLSPVIAMGLGSWLYQEHISWVMAAGALTTITGIVIINLDSLRQLFPRQRKAPELAG</sequence>
<feature type="transmembrane region" description="Helical" evidence="7">
    <location>
        <begin position="213"/>
        <end position="236"/>
    </location>
</feature>
<keyword evidence="6 7" id="KW-0472">Membrane</keyword>
<keyword evidence="3" id="KW-1003">Cell membrane</keyword>
<reference evidence="10" key="2">
    <citation type="submission" date="2021-04" db="EMBL/GenBank/DDBJ databases">
        <title>Brevibacillus composti FJAT-54423, complete genome.</title>
        <authorList>
            <person name="Tang R."/>
        </authorList>
    </citation>
    <scope>NUCLEOTIDE SEQUENCE</scope>
    <source>
        <strain evidence="10">FJAT-54424</strain>
    </source>
</reference>
<reference evidence="9 11" key="1">
    <citation type="submission" date="2020-12" db="EMBL/GenBank/DDBJ databases">
        <title>strain FJAT-54423T represents a novel species of the genus Brevibacillus.</title>
        <authorList>
            <person name="Tang R."/>
        </authorList>
    </citation>
    <scope>NUCLEOTIDE SEQUENCE [LARGE SCALE GENOMIC DNA]</scope>
    <source>
        <strain evidence="9 11">FJAT-54423</strain>
    </source>
</reference>
<feature type="domain" description="EamA" evidence="8">
    <location>
        <begin position="6"/>
        <end position="134"/>
    </location>
</feature>
<evidence type="ECO:0000256" key="2">
    <source>
        <dbReference type="ARBA" id="ARBA00007362"/>
    </source>
</evidence>
<feature type="transmembrane region" description="Helical" evidence="7">
    <location>
        <begin position="119"/>
        <end position="138"/>
    </location>
</feature>
<evidence type="ECO:0000256" key="6">
    <source>
        <dbReference type="ARBA" id="ARBA00023136"/>
    </source>
</evidence>
<dbReference type="Pfam" id="PF00892">
    <property type="entry name" value="EamA"/>
    <property type="match status" value="2"/>
</dbReference>
<dbReference type="AlphaFoldDB" id="A0A7T5JMS6"/>
<evidence type="ECO:0000313" key="11">
    <source>
        <dbReference type="Proteomes" id="UP000595847"/>
    </source>
</evidence>
<evidence type="ECO:0000256" key="3">
    <source>
        <dbReference type="ARBA" id="ARBA00022475"/>
    </source>
</evidence>
<dbReference type="InterPro" id="IPR050638">
    <property type="entry name" value="AA-Vitamin_Transporters"/>
</dbReference>
<dbReference type="EMBL" id="CP066308">
    <property type="protein sequence ID" value="QQE73321.1"/>
    <property type="molecule type" value="Genomic_DNA"/>
</dbReference>
<accession>A0A7T5JMS6</accession>
<keyword evidence="5 7" id="KW-1133">Transmembrane helix</keyword>
<dbReference type="EMBL" id="CP073708">
    <property type="protein sequence ID" value="QUO40402.1"/>
    <property type="molecule type" value="Genomic_DNA"/>
</dbReference>
<proteinExistence type="inferred from homology"/>
<evidence type="ECO:0000313" key="10">
    <source>
        <dbReference type="EMBL" id="QUO40402.1"/>
    </source>
</evidence>
<feature type="transmembrane region" description="Helical" evidence="7">
    <location>
        <begin position="179"/>
        <end position="201"/>
    </location>
</feature>
<evidence type="ECO:0000256" key="1">
    <source>
        <dbReference type="ARBA" id="ARBA00004651"/>
    </source>
</evidence>
<feature type="transmembrane region" description="Helical" evidence="7">
    <location>
        <begin position="270"/>
        <end position="291"/>
    </location>
</feature>
<feature type="transmembrane region" description="Helical" evidence="7">
    <location>
        <begin position="30"/>
        <end position="51"/>
    </location>
</feature>
<feature type="transmembrane region" description="Helical" evidence="7">
    <location>
        <begin position="248"/>
        <end position="264"/>
    </location>
</feature>
<keyword evidence="12" id="KW-1185">Reference proteome</keyword>
<dbReference type="InterPro" id="IPR000620">
    <property type="entry name" value="EamA_dom"/>
</dbReference>
<evidence type="ECO:0000313" key="9">
    <source>
        <dbReference type="EMBL" id="QQE73321.1"/>
    </source>
</evidence>
<dbReference type="RefSeq" id="WP_198826947.1">
    <property type="nucleotide sequence ID" value="NZ_CP066308.1"/>
</dbReference>